<accession>A0A174PDE2</accession>
<comment type="function">
    <text evidence="4">Acetyltransferase implicated in the O-acetylation of Nod factors.</text>
</comment>
<dbReference type="CDD" id="cd03357">
    <property type="entry name" value="LbH_MAT_GAT"/>
    <property type="match status" value="1"/>
</dbReference>
<protein>
    <recommendedName>
        <fullName evidence="5">Nodulation protein L</fullName>
    </recommendedName>
</protein>
<evidence type="ECO:0000256" key="5">
    <source>
        <dbReference type="ARBA" id="ARBA00067695"/>
    </source>
</evidence>
<dbReference type="Proteomes" id="UP000283512">
    <property type="component" value="Unassembled WGS sequence"/>
</dbReference>
<evidence type="ECO:0000313" key="20">
    <source>
        <dbReference type="Proteomes" id="UP000368418"/>
    </source>
</evidence>
<dbReference type="RefSeq" id="WP_005679145.1">
    <property type="nucleotide sequence ID" value="NZ_CABMOQ010000001.1"/>
</dbReference>
<dbReference type="FunFam" id="2.160.10.10:FF:000025">
    <property type="entry name" value="Hexapeptide-repeat containing-acetyltransferase"/>
    <property type="match status" value="1"/>
</dbReference>
<evidence type="ECO:0000313" key="16">
    <source>
        <dbReference type="Proteomes" id="UP000283512"/>
    </source>
</evidence>
<dbReference type="SMART" id="SM01266">
    <property type="entry name" value="Mac"/>
    <property type="match status" value="1"/>
</dbReference>
<evidence type="ECO:0000313" key="19">
    <source>
        <dbReference type="Proteomes" id="UP000284689"/>
    </source>
</evidence>
<gene>
    <name evidence="14" type="ORF">DW190_00100</name>
    <name evidence="13" type="ORF">DW794_03645</name>
    <name evidence="11" type="ORF">DWY26_05140</name>
    <name evidence="12" type="ORF">DXA49_09105</name>
    <name evidence="7" type="ORF">ERS852494_02585</name>
    <name evidence="9" type="ORF">F2Y31_09430</name>
    <name evidence="8" type="ORF">F2Y35_11805</name>
    <name evidence="10" type="ORF">Q4469_07890</name>
</gene>
<dbReference type="GO" id="GO:0016407">
    <property type="term" value="F:acetyltransferase activity"/>
    <property type="evidence" value="ECO:0007669"/>
    <property type="project" value="InterPro"/>
</dbReference>
<dbReference type="Pfam" id="PF00132">
    <property type="entry name" value="Hexapep"/>
    <property type="match status" value="1"/>
</dbReference>
<dbReference type="Proteomes" id="UP000368418">
    <property type="component" value="Unassembled WGS sequence"/>
</dbReference>
<reference evidence="10" key="4">
    <citation type="submission" date="2023-07" db="EMBL/GenBank/DDBJ databases">
        <title>Whole Genome Sequencing of Colonoscopy isolates.</title>
        <authorList>
            <person name="Surve S.V."/>
            <person name="Valls R.A."/>
            <person name="Barrak K.E."/>
            <person name="Gardner T.B."/>
            <person name="O'Toole G.A."/>
        </authorList>
    </citation>
    <scope>NUCLEOTIDE SEQUENCE</scope>
    <source>
        <strain evidence="10">GP0119</strain>
    </source>
</reference>
<dbReference type="GeneID" id="75112724"/>
<evidence type="ECO:0000313" key="9">
    <source>
        <dbReference type="EMBL" id="KAA5499355.1"/>
    </source>
</evidence>
<dbReference type="InterPro" id="IPR011004">
    <property type="entry name" value="Trimer_LpxA-like_sf"/>
</dbReference>
<name>A0A174PDE2_9BACE</name>
<dbReference type="Proteomes" id="UP000095657">
    <property type="component" value="Unassembled WGS sequence"/>
</dbReference>
<evidence type="ECO:0000313" key="15">
    <source>
        <dbReference type="Proteomes" id="UP000095657"/>
    </source>
</evidence>
<dbReference type="KEGG" id="bcac:CGC64_06080"/>
<evidence type="ECO:0000256" key="3">
    <source>
        <dbReference type="ARBA" id="ARBA00023315"/>
    </source>
</evidence>
<dbReference type="EMBL" id="VVYD01000007">
    <property type="protein sequence ID" value="KAA5499355.1"/>
    <property type="molecule type" value="Genomic_DNA"/>
</dbReference>
<dbReference type="Proteomes" id="UP000284431">
    <property type="component" value="Unassembled WGS sequence"/>
</dbReference>
<dbReference type="InterPro" id="IPR001451">
    <property type="entry name" value="Hexapep"/>
</dbReference>
<evidence type="ECO:0000256" key="4">
    <source>
        <dbReference type="ARBA" id="ARBA00055587"/>
    </source>
</evidence>
<dbReference type="GO" id="GO:0005829">
    <property type="term" value="C:cytosol"/>
    <property type="evidence" value="ECO:0007669"/>
    <property type="project" value="TreeGrafter"/>
</dbReference>
<evidence type="ECO:0000256" key="1">
    <source>
        <dbReference type="ARBA" id="ARBA00007274"/>
    </source>
</evidence>
<dbReference type="Gene3D" id="2.160.10.10">
    <property type="entry name" value="Hexapeptide repeat proteins"/>
    <property type="match status" value="1"/>
</dbReference>
<dbReference type="SUPFAM" id="SSF51161">
    <property type="entry name" value="Trimeric LpxA-like enzymes"/>
    <property type="match status" value="1"/>
</dbReference>
<dbReference type="EMBL" id="JAUONL010000004">
    <property type="protein sequence ID" value="MDO6357610.1"/>
    <property type="molecule type" value="Genomic_DNA"/>
</dbReference>
<evidence type="ECO:0000313" key="11">
    <source>
        <dbReference type="EMBL" id="RGR73307.1"/>
    </source>
</evidence>
<dbReference type="PANTHER" id="PTHR23416">
    <property type="entry name" value="SIALIC ACID SYNTHASE-RELATED"/>
    <property type="match status" value="1"/>
</dbReference>
<evidence type="ECO:0000313" key="8">
    <source>
        <dbReference type="EMBL" id="KAA5491518.1"/>
    </source>
</evidence>
<evidence type="ECO:0000313" key="10">
    <source>
        <dbReference type="EMBL" id="MDO6357610.1"/>
    </source>
</evidence>
<dbReference type="InterPro" id="IPR024688">
    <property type="entry name" value="Mac_dom"/>
</dbReference>
<dbReference type="Proteomes" id="UP001170023">
    <property type="component" value="Unassembled WGS sequence"/>
</dbReference>
<dbReference type="InterPro" id="IPR051159">
    <property type="entry name" value="Hexapeptide_acetyltransf"/>
</dbReference>
<dbReference type="EMBL" id="QRUO01000003">
    <property type="protein sequence ID" value="RGR73307.1"/>
    <property type="molecule type" value="Genomic_DNA"/>
</dbReference>
<sequence>MTEVEKMRNGLLADMSSPELQVRFEHAKKLLARMRGMSTYDEGYRKLLEELVPRIPETSVICPPFYCDHGDGIKLGEHVFVNANCTFLDGGYITIGAHTLIGPCVQIYTPHHPMDYLERRGSKEYAYPVAVGEDCWIGGGAIICPGVTIGDRCVIGAGSVVTKDIPDDSIAVGNPARVIRRRD</sequence>
<evidence type="ECO:0000313" key="7">
    <source>
        <dbReference type="EMBL" id="CUP57511.1"/>
    </source>
</evidence>
<evidence type="ECO:0000313" key="13">
    <source>
        <dbReference type="EMBL" id="RHD52095.1"/>
    </source>
</evidence>
<evidence type="ECO:0000259" key="6">
    <source>
        <dbReference type="SMART" id="SM01266"/>
    </source>
</evidence>
<dbReference type="GO" id="GO:0008374">
    <property type="term" value="F:O-acyltransferase activity"/>
    <property type="evidence" value="ECO:0007669"/>
    <property type="project" value="TreeGrafter"/>
</dbReference>
<evidence type="ECO:0000256" key="2">
    <source>
        <dbReference type="ARBA" id="ARBA00022679"/>
    </source>
</evidence>
<evidence type="ECO:0000313" key="17">
    <source>
        <dbReference type="Proteomes" id="UP000284205"/>
    </source>
</evidence>
<dbReference type="Proteomes" id="UP000284205">
    <property type="component" value="Unassembled WGS sequence"/>
</dbReference>
<dbReference type="STRING" id="47678.ERS852494_02585"/>
<dbReference type="Proteomes" id="UP000491168">
    <property type="component" value="Unassembled WGS sequence"/>
</dbReference>
<reference evidence="7 15" key="1">
    <citation type="submission" date="2015-09" db="EMBL/GenBank/DDBJ databases">
        <authorList>
            <consortium name="Pathogen Informatics"/>
        </authorList>
    </citation>
    <scope>NUCLEOTIDE SEQUENCE [LARGE SCALE GENOMIC DNA]</scope>
    <source>
        <strain evidence="7 15">2789STDY5834880</strain>
    </source>
</reference>
<evidence type="ECO:0000313" key="12">
    <source>
        <dbReference type="EMBL" id="RGY26439.1"/>
    </source>
</evidence>
<reference evidence="20 21" key="3">
    <citation type="journal article" date="2019" name="Nat. Med.">
        <title>A library of human gut bacterial isolates paired with longitudinal multiomics data enables mechanistic microbiome research.</title>
        <authorList>
            <person name="Poyet M."/>
            <person name="Groussin M."/>
            <person name="Gibbons S.M."/>
            <person name="Avila-Pacheco J."/>
            <person name="Jiang X."/>
            <person name="Kearney S.M."/>
            <person name="Perrotta A.R."/>
            <person name="Berdy B."/>
            <person name="Zhao S."/>
            <person name="Lieberman T.D."/>
            <person name="Swanson P.K."/>
            <person name="Smith M."/>
            <person name="Roesemann S."/>
            <person name="Alexander J.E."/>
            <person name="Rich S.A."/>
            <person name="Livny J."/>
            <person name="Vlamakis H."/>
            <person name="Clish C."/>
            <person name="Bullock K."/>
            <person name="Deik A."/>
            <person name="Scott J."/>
            <person name="Pierce K.A."/>
            <person name="Xavier R.J."/>
            <person name="Alm E.J."/>
        </authorList>
    </citation>
    <scope>NUCLEOTIDE SEQUENCE [LARGE SCALE GENOMIC DNA]</scope>
    <source>
        <strain evidence="9 20">BIOML-A19</strain>
        <strain evidence="8 21">BIOML-A21</strain>
    </source>
</reference>
<keyword evidence="2 7" id="KW-0808">Transferase</keyword>
<evidence type="ECO:0000313" key="18">
    <source>
        <dbReference type="Proteomes" id="UP000284431"/>
    </source>
</evidence>
<reference evidence="16 17" key="2">
    <citation type="submission" date="2018-08" db="EMBL/GenBank/DDBJ databases">
        <title>A genome reference for cultivated species of the human gut microbiota.</title>
        <authorList>
            <person name="Zou Y."/>
            <person name="Xue W."/>
            <person name="Luo G."/>
        </authorList>
    </citation>
    <scope>NUCLEOTIDE SEQUENCE [LARGE SCALE GENOMIC DNA]</scope>
    <source>
        <strain evidence="11 17">AF24-29LB</strain>
        <strain evidence="14 16">AM16-49B</strain>
        <strain evidence="13 19">AM31-16AC</strain>
        <strain evidence="12 18">OF02-6LB</strain>
    </source>
</reference>
<evidence type="ECO:0000313" key="14">
    <source>
        <dbReference type="EMBL" id="RHH94710.1"/>
    </source>
</evidence>
<dbReference type="PANTHER" id="PTHR23416:SF23">
    <property type="entry name" value="ACETYLTRANSFERASE C18B11.09C-RELATED"/>
    <property type="match status" value="1"/>
</dbReference>
<feature type="domain" description="Maltose/galactoside acetyltransferase" evidence="6">
    <location>
        <begin position="4"/>
        <end position="57"/>
    </location>
</feature>
<evidence type="ECO:0000313" key="21">
    <source>
        <dbReference type="Proteomes" id="UP000491168"/>
    </source>
</evidence>
<dbReference type="EMBL" id="VVYF01000010">
    <property type="protein sequence ID" value="KAA5491518.1"/>
    <property type="molecule type" value="Genomic_DNA"/>
</dbReference>
<comment type="similarity">
    <text evidence="1">Belongs to the transferase hexapeptide repeat family.</text>
</comment>
<dbReference type="EMBL" id="QRKD01000001">
    <property type="protein sequence ID" value="RHH94710.1"/>
    <property type="molecule type" value="Genomic_DNA"/>
</dbReference>
<dbReference type="Proteomes" id="UP000284689">
    <property type="component" value="Unassembled WGS sequence"/>
</dbReference>
<proteinExistence type="inferred from homology"/>
<keyword evidence="3 7" id="KW-0012">Acyltransferase</keyword>
<dbReference type="EMBL" id="CZAI01000005">
    <property type="protein sequence ID" value="CUP57511.1"/>
    <property type="molecule type" value="Genomic_DNA"/>
</dbReference>
<dbReference type="EMBL" id="QSCS01000011">
    <property type="protein sequence ID" value="RGY26439.1"/>
    <property type="molecule type" value="Genomic_DNA"/>
</dbReference>
<organism evidence="7 15">
    <name type="scientific">Bacteroides caccae</name>
    <dbReference type="NCBI Taxonomy" id="47678"/>
    <lineage>
        <taxon>Bacteria</taxon>
        <taxon>Pseudomonadati</taxon>
        <taxon>Bacteroidota</taxon>
        <taxon>Bacteroidia</taxon>
        <taxon>Bacteroidales</taxon>
        <taxon>Bacteroidaceae</taxon>
        <taxon>Bacteroides</taxon>
    </lineage>
</organism>
<dbReference type="AlphaFoldDB" id="A0A174PDE2"/>
<dbReference type="EMBL" id="QSJD01000004">
    <property type="protein sequence ID" value="RHD52095.1"/>
    <property type="molecule type" value="Genomic_DNA"/>
</dbReference>